<sequence length="182" mass="21748">MKYYLVAIFDEESYCYMEEMQKKLCKKYKIYKNSPMLHITLEVIEDPEIEELSKLIADILKPYKKFKVMIDGAICFDPPYKSVNLKVDNKGYIIRLTRLINEKLSMHGFKVRENIDNWDLHVSLANTNYAIREWSNKEYLSACETAKDENIKRMATIERIELWKPINNRKEMTVKSFPLRDF</sequence>
<comment type="caution">
    <text evidence="1">The sequence shown here is derived from an EMBL/GenBank/DDBJ whole genome shotgun (WGS) entry which is preliminary data.</text>
</comment>
<dbReference type="InterPro" id="IPR009097">
    <property type="entry name" value="Cyclic_Pdiesterase"/>
</dbReference>
<gene>
    <name evidence="1" type="ORF">CLLI_21110</name>
</gene>
<evidence type="ECO:0000313" key="1">
    <source>
        <dbReference type="EMBL" id="PRR77901.1"/>
    </source>
</evidence>
<dbReference type="OrthoDB" id="2112057at2"/>
<accession>A0A2T0B1Z7</accession>
<protein>
    <recommendedName>
        <fullName evidence="3">2',5' RNA ligase family</fullName>
    </recommendedName>
</protein>
<dbReference type="AlphaFoldDB" id="A0A2T0B1Z7"/>
<evidence type="ECO:0008006" key="3">
    <source>
        <dbReference type="Google" id="ProtNLM"/>
    </source>
</evidence>
<name>A0A2T0B1Z7_9CLOT</name>
<keyword evidence="2" id="KW-1185">Reference proteome</keyword>
<dbReference type="Proteomes" id="UP000239706">
    <property type="component" value="Unassembled WGS sequence"/>
</dbReference>
<dbReference type="SUPFAM" id="SSF55144">
    <property type="entry name" value="LigT-like"/>
    <property type="match status" value="1"/>
</dbReference>
<proteinExistence type="predicted"/>
<dbReference type="Gene3D" id="3.90.1140.10">
    <property type="entry name" value="Cyclic phosphodiesterase"/>
    <property type="match status" value="1"/>
</dbReference>
<reference evidence="1 2" key="1">
    <citation type="submission" date="2018-03" db="EMBL/GenBank/DDBJ databases">
        <title>Genome sequence of Clostridium liquoris DSM 100320.</title>
        <authorList>
            <person name="Poehlein A."/>
            <person name="Daniel R."/>
        </authorList>
    </citation>
    <scope>NUCLEOTIDE SEQUENCE [LARGE SCALE GENOMIC DNA]</scope>
    <source>
        <strain evidence="1 2">DSM 100320</strain>
    </source>
</reference>
<dbReference type="RefSeq" id="WP_106064182.1">
    <property type="nucleotide sequence ID" value="NZ_PVXO01000055.1"/>
</dbReference>
<dbReference type="EMBL" id="PVXO01000055">
    <property type="protein sequence ID" value="PRR77901.1"/>
    <property type="molecule type" value="Genomic_DNA"/>
</dbReference>
<organism evidence="1 2">
    <name type="scientific">Clostridium liquoris</name>
    <dbReference type="NCBI Taxonomy" id="1289519"/>
    <lineage>
        <taxon>Bacteria</taxon>
        <taxon>Bacillati</taxon>
        <taxon>Bacillota</taxon>
        <taxon>Clostridia</taxon>
        <taxon>Eubacteriales</taxon>
        <taxon>Clostridiaceae</taxon>
        <taxon>Clostridium</taxon>
    </lineage>
</organism>
<evidence type="ECO:0000313" key="2">
    <source>
        <dbReference type="Proteomes" id="UP000239706"/>
    </source>
</evidence>
<dbReference type="Pfam" id="PF13563">
    <property type="entry name" value="2_5_RNA_ligase2"/>
    <property type="match status" value="1"/>
</dbReference>